<dbReference type="EMBL" id="JAODUP010000020">
    <property type="protein sequence ID" value="KAK2168093.1"/>
    <property type="molecule type" value="Genomic_DNA"/>
</dbReference>
<comment type="caution">
    <text evidence="2">The sequence shown here is derived from an EMBL/GenBank/DDBJ whole genome shotgun (WGS) entry which is preliminary data.</text>
</comment>
<name>A0AAD9KAF9_9ANNE</name>
<dbReference type="Proteomes" id="UP001208570">
    <property type="component" value="Unassembled WGS sequence"/>
</dbReference>
<evidence type="ECO:0000313" key="3">
    <source>
        <dbReference type="Proteomes" id="UP001208570"/>
    </source>
</evidence>
<evidence type="ECO:0000256" key="1">
    <source>
        <dbReference type="SAM" id="SignalP"/>
    </source>
</evidence>
<feature type="signal peptide" evidence="1">
    <location>
        <begin position="1"/>
        <end position="28"/>
    </location>
</feature>
<reference evidence="2" key="1">
    <citation type="journal article" date="2023" name="Mol. Biol. Evol.">
        <title>Third-Generation Sequencing Reveals the Adaptive Role of the Epigenome in Three Deep-Sea Polychaetes.</title>
        <authorList>
            <person name="Perez M."/>
            <person name="Aroh O."/>
            <person name="Sun Y."/>
            <person name="Lan Y."/>
            <person name="Juniper S.K."/>
            <person name="Young C.R."/>
            <person name="Angers B."/>
            <person name="Qian P.Y."/>
        </authorList>
    </citation>
    <scope>NUCLEOTIDE SEQUENCE</scope>
    <source>
        <strain evidence="2">P08H-3</strain>
    </source>
</reference>
<accession>A0AAD9KAF9</accession>
<keyword evidence="3" id="KW-1185">Reference proteome</keyword>
<keyword evidence="1" id="KW-0732">Signal</keyword>
<protein>
    <submittedName>
        <fullName evidence="2">Uncharacterized protein</fullName>
    </submittedName>
</protein>
<feature type="chain" id="PRO_5042102134" evidence="1">
    <location>
        <begin position="29"/>
        <end position="187"/>
    </location>
</feature>
<dbReference type="AlphaFoldDB" id="A0AAD9KAF9"/>
<proteinExistence type="predicted"/>
<organism evidence="2 3">
    <name type="scientific">Paralvinella palmiformis</name>
    <dbReference type="NCBI Taxonomy" id="53620"/>
    <lineage>
        <taxon>Eukaryota</taxon>
        <taxon>Metazoa</taxon>
        <taxon>Spiralia</taxon>
        <taxon>Lophotrochozoa</taxon>
        <taxon>Annelida</taxon>
        <taxon>Polychaeta</taxon>
        <taxon>Sedentaria</taxon>
        <taxon>Canalipalpata</taxon>
        <taxon>Terebellida</taxon>
        <taxon>Terebelliformia</taxon>
        <taxon>Alvinellidae</taxon>
        <taxon>Paralvinella</taxon>
    </lineage>
</organism>
<sequence>MAVIMTSLKVVLFCSVAVVIFCSQETNAWGRFRIRVPRISIPRISLPRITLPRIRLPRIRLPRIRLPRIRLPRIRLSLIPFYGINTLLFPVIKLPPIKLPGSDPVCLDVNFRHLLPIGKISCDDSIPTPPSAPVVDPCSLIVSRSEWGAPSISESEHLVLPMAMIAMYLGGHNCSTRHECTEEAKSK</sequence>
<gene>
    <name evidence="2" type="ORF">LSH36_20g00010</name>
</gene>
<evidence type="ECO:0000313" key="2">
    <source>
        <dbReference type="EMBL" id="KAK2168093.1"/>
    </source>
</evidence>